<proteinExistence type="predicted"/>
<dbReference type="GO" id="GO:0006508">
    <property type="term" value="P:proteolysis"/>
    <property type="evidence" value="ECO:0007669"/>
    <property type="project" value="InterPro"/>
</dbReference>
<feature type="domain" description="Tail specific protease" evidence="1">
    <location>
        <begin position="238"/>
        <end position="377"/>
    </location>
</feature>
<protein>
    <submittedName>
        <fullName evidence="2">Peptidase</fullName>
    </submittedName>
</protein>
<comment type="caution">
    <text evidence="2">The sequence shown here is derived from an EMBL/GenBank/DDBJ whole genome shotgun (WGS) entry which is preliminary data.</text>
</comment>
<dbReference type="GO" id="GO:0030288">
    <property type="term" value="C:outer membrane-bounded periplasmic space"/>
    <property type="evidence" value="ECO:0007669"/>
    <property type="project" value="TreeGrafter"/>
</dbReference>
<name>A0A0F4PT39_9GAMM</name>
<dbReference type="EMBL" id="JXXZ01000010">
    <property type="protein sequence ID" value="KJY98645.1"/>
    <property type="molecule type" value="Genomic_DNA"/>
</dbReference>
<dbReference type="GeneID" id="58229418"/>
<dbReference type="SUPFAM" id="SSF50156">
    <property type="entry name" value="PDZ domain-like"/>
    <property type="match status" value="1"/>
</dbReference>
<evidence type="ECO:0000313" key="3">
    <source>
        <dbReference type="Proteomes" id="UP000033664"/>
    </source>
</evidence>
<evidence type="ECO:0000313" key="2">
    <source>
        <dbReference type="EMBL" id="KJY98645.1"/>
    </source>
</evidence>
<dbReference type="PANTHER" id="PTHR32060:SF30">
    <property type="entry name" value="CARBOXY-TERMINAL PROCESSING PROTEASE CTPA"/>
    <property type="match status" value="1"/>
</dbReference>
<dbReference type="SUPFAM" id="SSF52096">
    <property type="entry name" value="ClpP/crotonase"/>
    <property type="match status" value="1"/>
</dbReference>
<dbReference type="GO" id="GO:0008236">
    <property type="term" value="F:serine-type peptidase activity"/>
    <property type="evidence" value="ECO:0007669"/>
    <property type="project" value="InterPro"/>
</dbReference>
<dbReference type="InterPro" id="IPR029045">
    <property type="entry name" value="ClpP/crotonase-like_dom_sf"/>
</dbReference>
<dbReference type="AlphaFoldDB" id="A0A0F4PT39"/>
<dbReference type="Proteomes" id="UP000033664">
    <property type="component" value="Unassembled WGS sequence"/>
</dbReference>
<gene>
    <name evidence="2" type="ORF">TW72_13030</name>
</gene>
<organism evidence="2 3">
    <name type="scientific">Pseudoalteromonas ruthenica</name>
    <dbReference type="NCBI Taxonomy" id="151081"/>
    <lineage>
        <taxon>Bacteria</taxon>
        <taxon>Pseudomonadati</taxon>
        <taxon>Pseudomonadota</taxon>
        <taxon>Gammaproteobacteria</taxon>
        <taxon>Alteromonadales</taxon>
        <taxon>Pseudoalteromonadaceae</taxon>
        <taxon>Pseudoalteromonas</taxon>
    </lineage>
</organism>
<dbReference type="Gene3D" id="3.30.750.170">
    <property type="match status" value="1"/>
</dbReference>
<keyword evidence="3" id="KW-1185">Reference proteome</keyword>
<dbReference type="eggNOG" id="COG0793">
    <property type="taxonomic scope" value="Bacteria"/>
</dbReference>
<sequence length="524" mass="56129">MIIKHSFRTALCAAIIATLNGCGGGSDDTTSPGPSPDTGWVAGVFADSEQFKGQCAALDQKYWLRSWSNETYLWYDEIEDRDPASITDVIDYFNVLKTNDVTASGAPKDNFHFSLPTDEWEQQQQSGSVLGYGFNFRVVKATPPREVVVTYSEPNTDASTQGIERGWQIAAVNGVDVVNSDNVDAINAALFPTQTGVETQFTFTLRGSNQQQRITLDSAQFIQDPVMKVGTLSTGTGNVGYMQFNDHNAPAERQLVDAVNQLASANISDLVVDMRYNGGGFLAMAAQLGYMIAGSNNTNGVIFEQTIFNDKNPDTNPVTGDPLTPFPFIDEYIGFDPDSGISAGTALPSLNLNRVFVLTTGNTCSASEALINGLRGIPDSRNFEVVLIGDGTCGKPYGFYPTDNCDTTFFTIQFTGVNDKGFGEYADGFAPQNITNTERAPVLVQGCAVADDFNHLLGDRNEALLSAALGYRATGNCPAASTLAGLKGYAVSNAAANSGAAAIGDNRTHSKLQNNRIMTPVIKD</sequence>
<accession>A0A0F4PT39</accession>
<dbReference type="RefSeq" id="WP_045980553.1">
    <property type="nucleotide sequence ID" value="NZ_CP023396.1"/>
</dbReference>
<dbReference type="GO" id="GO:0004175">
    <property type="term" value="F:endopeptidase activity"/>
    <property type="evidence" value="ECO:0007669"/>
    <property type="project" value="TreeGrafter"/>
</dbReference>
<dbReference type="OrthoDB" id="7168509at2"/>
<dbReference type="Gene3D" id="2.30.42.10">
    <property type="match status" value="1"/>
</dbReference>
<dbReference type="InterPro" id="IPR036034">
    <property type="entry name" value="PDZ_sf"/>
</dbReference>
<dbReference type="Pfam" id="PF03572">
    <property type="entry name" value="Peptidase_S41"/>
    <property type="match status" value="1"/>
</dbReference>
<dbReference type="Gene3D" id="3.90.226.10">
    <property type="entry name" value="2-enoyl-CoA Hydratase, Chain A, domain 1"/>
    <property type="match status" value="1"/>
</dbReference>
<dbReference type="GO" id="GO:0007165">
    <property type="term" value="P:signal transduction"/>
    <property type="evidence" value="ECO:0007669"/>
    <property type="project" value="TreeGrafter"/>
</dbReference>
<dbReference type="InterPro" id="IPR005151">
    <property type="entry name" value="Tail-specific_protease"/>
</dbReference>
<dbReference type="PATRIC" id="fig|151081.8.peg.3605"/>
<dbReference type="PANTHER" id="PTHR32060">
    <property type="entry name" value="TAIL-SPECIFIC PROTEASE"/>
    <property type="match status" value="1"/>
</dbReference>
<evidence type="ECO:0000259" key="1">
    <source>
        <dbReference type="Pfam" id="PF03572"/>
    </source>
</evidence>
<reference evidence="2 3" key="1">
    <citation type="journal article" date="2015" name="BMC Genomics">
        <title>Genome mining reveals unlocked bioactive potential of marine Gram-negative bacteria.</title>
        <authorList>
            <person name="Machado H."/>
            <person name="Sonnenschein E.C."/>
            <person name="Melchiorsen J."/>
            <person name="Gram L."/>
        </authorList>
    </citation>
    <scope>NUCLEOTIDE SEQUENCE [LARGE SCALE GENOMIC DNA]</scope>
    <source>
        <strain evidence="2 3">S3137</strain>
    </source>
</reference>